<dbReference type="KEGG" id="blau:DQQ01_10185"/>
<proteinExistence type="predicted"/>
<accession>A0A2Z4UBR4</accession>
<evidence type="ECO:0000313" key="2">
    <source>
        <dbReference type="Proteomes" id="UP000250003"/>
    </source>
</evidence>
<dbReference type="Proteomes" id="UP000250003">
    <property type="component" value="Chromosome"/>
</dbReference>
<name>A0A2Z4UBR4_9FIRM</name>
<organism evidence="1 2">
    <name type="scientific">Blautia argi</name>
    <dbReference type="NCBI Taxonomy" id="1912897"/>
    <lineage>
        <taxon>Bacteria</taxon>
        <taxon>Bacillati</taxon>
        <taxon>Bacillota</taxon>
        <taxon>Clostridia</taxon>
        <taxon>Lachnospirales</taxon>
        <taxon>Lachnospiraceae</taxon>
        <taxon>Blautia</taxon>
    </lineage>
</organism>
<keyword evidence="2" id="KW-1185">Reference proteome</keyword>
<evidence type="ECO:0000313" key="1">
    <source>
        <dbReference type="EMBL" id="AWY98456.1"/>
    </source>
</evidence>
<sequence length="80" mass="8911">MFYSFCFLTLFHISIAISSISSLSSRISIKKKKKIPHSAGADGKEAVYEKKGDFISGALHTDKAEFGLFAGGRLLRSWRR</sequence>
<dbReference type="AlphaFoldDB" id="A0A2Z4UBR4"/>
<protein>
    <submittedName>
        <fullName evidence="1">Uncharacterized protein</fullName>
    </submittedName>
</protein>
<dbReference type="EMBL" id="CP030280">
    <property type="protein sequence ID" value="AWY98456.1"/>
    <property type="molecule type" value="Genomic_DNA"/>
</dbReference>
<gene>
    <name evidence="1" type="ORF">DQQ01_10185</name>
</gene>
<reference evidence="2" key="1">
    <citation type="submission" date="2018-06" db="EMBL/GenBank/DDBJ databases">
        <title>Description of Blautia argi sp. nov., a new anaerobic isolated from dog feces.</title>
        <authorList>
            <person name="Chang Y.-H."/>
            <person name="Paek J."/>
            <person name="Shin Y."/>
        </authorList>
    </citation>
    <scope>NUCLEOTIDE SEQUENCE [LARGE SCALE GENOMIC DNA]</scope>
    <source>
        <strain evidence="2">KCTC 15426</strain>
    </source>
</reference>